<comment type="caution">
    <text evidence="1">The sequence shown here is derived from an EMBL/GenBank/DDBJ whole genome shotgun (WGS) entry which is preliminary data.</text>
</comment>
<proteinExistence type="predicted"/>
<accession>A0ACC6TCL2</accession>
<evidence type="ECO:0000313" key="2">
    <source>
        <dbReference type="Proteomes" id="UP001549207"/>
    </source>
</evidence>
<sequence>MDTPPQSGHTNTGAANTAPPVQAVPAPAGGGHNGTAVAGFVLAVVAPASLLLTAPFARFAMLLTFPYSGPSQNPWLAPLVFWSLPLIFGITSASLGGYALRKSGLRAKGSGLALAALCINSVIFIVGLIMTLRFVYMMR</sequence>
<reference evidence="1" key="1">
    <citation type="submission" date="2024-06" db="EMBL/GenBank/DDBJ databases">
        <title>Genomic Encyclopedia of Type Strains, Phase IV (KMG-IV): sequencing the most valuable type-strain genomes for metagenomic binning, comparative biology and taxonomic classification.</title>
        <authorList>
            <person name="Goeker M."/>
        </authorList>
    </citation>
    <scope>NUCLEOTIDE SEQUENCE</scope>
    <source>
        <strain evidence="1">SJCon</strain>
    </source>
</reference>
<name>A0ACC6TCL2_9MICC</name>
<keyword evidence="2" id="KW-1185">Reference proteome</keyword>
<organism evidence="1 2">
    <name type="scientific">Arthrobacter nitrophenolicus</name>
    <dbReference type="NCBI Taxonomy" id="683150"/>
    <lineage>
        <taxon>Bacteria</taxon>
        <taxon>Bacillati</taxon>
        <taxon>Actinomycetota</taxon>
        <taxon>Actinomycetes</taxon>
        <taxon>Micrococcales</taxon>
        <taxon>Micrococcaceae</taxon>
        <taxon>Arthrobacter</taxon>
    </lineage>
</organism>
<protein>
    <submittedName>
        <fullName evidence="1">Uncharacterized protein</fullName>
    </submittedName>
</protein>
<gene>
    <name evidence="1" type="ORF">ABIC98_001118</name>
</gene>
<dbReference type="EMBL" id="JBEPNJ010000003">
    <property type="protein sequence ID" value="MET3771483.1"/>
    <property type="molecule type" value="Genomic_DNA"/>
</dbReference>
<evidence type="ECO:0000313" key="1">
    <source>
        <dbReference type="EMBL" id="MET3771483.1"/>
    </source>
</evidence>
<dbReference type="Proteomes" id="UP001549207">
    <property type="component" value="Unassembled WGS sequence"/>
</dbReference>